<evidence type="ECO:0000313" key="2">
    <source>
        <dbReference type="EMBL" id="AGJ63520.1"/>
    </source>
</evidence>
<gene>
    <name evidence="2" type="ORF">SiL_2077</name>
</gene>
<dbReference type="AlphaFoldDB" id="M9UH30"/>
<evidence type="ECO:0000313" key="3">
    <source>
        <dbReference type="Proteomes" id="UP000013006"/>
    </source>
</evidence>
<organism>
    <name type="scientific">Saccharolobus islandicus LAL14/1</name>
    <dbReference type="NCBI Taxonomy" id="1241935"/>
    <lineage>
        <taxon>Archaea</taxon>
        <taxon>Thermoproteota</taxon>
        <taxon>Thermoprotei</taxon>
        <taxon>Sulfolobales</taxon>
        <taxon>Sulfolobaceae</taxon>
        <taxon>Saccharolobus</taxon>
    </lineage>
</organism>
<feature type="transmembrane region" description="Helical" evidence="1">
    <location>
        <begin position="21"/>
        <end position="45"/>
    </location>
</feature>
<protein>
    <submittedName>
        <fullName evidence="2">Uncharacterized protein</fullName>
    </submittedName>
</protein>
<evidence type="ECO:0000256" key="1">
    <source>
        <dbReference type="SAM" id="Phobius"/>
    </source>
</evidence>
<dbReference type="HOGENOM" id="CLU_583459_0_0_2"/>
<keyword evidence="1" id="KW-1133">Transmembrane helix</keyword>
<keyword evidence="1" id="KW-0472">Membrane</keyword>
<dbReference type="EMBL" id="CP003928">
    <property type="protein sequence ID" value="AGJ63520.1"/>
    <property type="molecule type" value="Genomic_DNA"/>
</dbReference>
<proteinExistence type="predicted"/>
<sequence>MRNGNTVPYQMVGTMVKNRALSNVLSIIILIFVILLVFIPFLYYLNNISQNNTVKTSIVNNYVYLKNLQISQVTTGHPSLYYDGSSIYAVYSNGTFVPPSNLTIVSILYLNTNGIWLNLTSIKYPLVVSKGQVISLPSYIQGRPIIIVTSLGNVFFLQPGSSIGPFATASRGGVEILTQIYTSSGPLSVSTNVTTNIYSTYRNFTTPIAFSNQTGTFVARLPQYVFYQNSKGQIITGVFHNWIVLGLATVNSTSSQGIQVILKGQPVVLIGNYTPITSTVGLTLQVKGDSNIYVLVFVNGNSYTIQNEQTIAVTAGYVNITVITLQVNDTTQQSKGIISHYTYSNAEYNGKTYIAKSFLIFVPPGTINPTVYLKYLNDYNYYRVKIIGNYNETQYGQVRLILNGTVYNYNNSYWIIGGNYSFYPTAKFNGSSTYGAQTVIFQYSNGTSFKYTFPNIPSYVIINQPMNITVIYAVTEYWQRL</sequence>
<dbReference type="Proteomes" id="UP000013006">
    <property type="component" value="Chromosome"/>
</dbReference>
<dbReference type="KEGG" id="sic:SiL_2077"/>
<reference evidence="2 3" key="1">
    <citation type="journal article" date="2013" name="Open Biol.">
        <title>Genomics and genetics of Sulfolobus islandicus LAL14/1, a model hyperthermophilic archaeon.</title>
        <authorList>
            <person name="Jaubert C."/>
            <person name="Danioux C."/>
            <person name="Oberto J."/>
            <person name="Cortez D."/>
            <person name="Bize A."/>
            <person name="Krupovic M."/>
            <person name="She Q."/>
            <person name="Forterre P."/>
            <person name="Prangishvili D."/>
            <person name="Sezonov G."/>
        </authorList>
    </citation>
    <scope>NUCLEOTIDE SEQUENCE [LARGE SCALE GENOMIC DNA]</scope>
    <source>
        <strain evidence="2">LAL14/1</strain>
    </source>
</reference>
<accession>M9UH30</accession>
<keyword evidence="1" id="KW-0812">Transmembrane</keyword>
<name>M9UH30_SACIS</name>